<dbReference type="PROSITE" id="PS51684">
    <property type="entry name" value="SAM_MT_TRM5_TYW2"/>
    <property type="match status" value="1"/>
</dbReference>
<keyword evidence="2" id="KW-0819">tRNA processing</keyword>
<gene>
    <name evidence="5" type="ORF">D0Z07_8023</name>
</gene>
<comment type="catalytic activity">
    <reaction evidence="1">
        <text>4-demethylwyosine(37) in tRNA(Phe) + S-adenosyl-L-methionine = 4-demethyl-7-[(3S)-3-amino-3-carboxypropyl]wyosine(37) in tRNA(Phe) + S-methyl-5'-thioadenosine + H(+)</text>
        <dbReference type="Rhea" id="RHEA:36355"/>
        <dbReference type="Rhea" id="RHEA-COMP:10164"/>
        <dbReference type="Rhea" id="RHEA-COMP:10378"/>
        <dbReference type="ChEBI" id="CHEBI:15378"/>
        <dbReference type="ChEBI" id="CHEBI:17509"/>
        <dbReference type="ChEBI" id="CHEBI:59789"/>
        <dbReference type="ChEBI" id="CHEBI:64315"/>
        <dbReference type="ChEBI" id="CHEBI:73550"/>
        <dbReference type="EC" id="2.5.1.114"/>
    </reaction>
</comment>
<dbReference type="SUPFAM" id="SSF53335">
    <property type="entry name" value="S-adenosyl-L-methionine-dependent methyltransferases"/>
    <property type="match status" value="1"/>
</dbReference>
<dbReference type="AlphaFoldDB" id="A0A9P6VDW7"/>
<feature type="region of interest" description="Disordered" evidence="3">
    <location>
        <begin position="1"/>
        <end position="26"/>
    </location>
</feature>
<dbReference type="GO" id="GO:0008175">
    <property type="term" value="F:tRNA methyltransferase activity"/>
    <property type="evidence" value="ECO:0007669"/>
    <property type="project" value="TreeGrafter"/>
</dbReference>
<dbReference type="GO" id="GO:0008757">
    <property type="term" value="F:S-adenosylmethionine-dependent methyltransferase activity"/>
    <property type="evidence" value="ECO:0007669"/>
    <property type="project" value="InterPro"/>
</dbReference>
<dbReference type="GO" id="GO:0031591">
    <property type="term" value="P:wybutosine biosynthetic process"/>
    <property type="evidence" value="ECO:0007669"/>
    <property type="project" value="InterPro"/>
</dbReference>
<keyword evidence="2" id="KW-0949">S-adenosyl-L-methionine</keyword>
<keyword evidence="2" id="KW-0808">Transferase</keyword>
<dbReference type="PANTHER" id="PTHR23245">
    <property type="entry name" value="TRNA METHYLTRANSFERASE"/>
    <property type="match status" value="1"/>
</dbReference>
<evidence type="ECO:0000313" key="5">
    <source>
        <dbReference type="EMBL" id="KAG0645768.1"/>
    </source>
</evidence>
<comment type="pathway">
    <text evidence="2">tRNA modification; wybutosine-tRNA(Phe) biosynthesis.</text>
</comment>
<dbReference type="GO" id="GO:0005737">
    <property type="term" value="C:cytoplasm"/>
    <property type="evidence" value="ECO:0007669"/>
    <property type="project" value="UniProtKB-SubCell"/>
</dbReference>
<evidence type="ECO:0000256" key="2">
    <source>
        <dbReference type="PIRNR" id="PIRNR038972"/>
    </source>
</evidence>
<feature type="domain" description="SAM-dependent methyltransferase TRM5/TYW2-type" evidence="4">
    <location>
        <begin position="109"/>
        <end position="402"/>
    </location>
</feature>
<reference evidence="5" key="1">
    <citation type="submission" date="2019-07" db="EMBL/GenBank/DDBJ databases">
        <title>Hyphodiscus hymeniophilus genome sequencing and assembly.</title>
        <authorList>
            <person name="Kramer G."/>
            <person name="Nodwell J."/>
        </authorList>
    </citation>
    <scope>NUCLEOTIDE SEQUENCE</scope>
    <source>
        <strain evidence="5">ATCC 34498</strain>
    </source>
</reference>
<dbReference type="OrthoDB" id="2387925at2759"/>
<organism evidence="5 6">
    <name type="scientific">Hyphodiscus hymeniophilus</name>
    <dbReference type="NCBI Taxonomy" id="353542"/>
    <lineage>
        <taxon>Eukaryota</taxon>
        <taxon>Fungi</taxon>
        <taxon>Dikarya</taxon>
        <taxon>Ascomycota</taxon>
        <taxon>Pezizomycotina</taxon>
        <taxon>Leotiomycetes</taxon>
        <taxon>Helotiales</taxon>
        <taxon>Hyphodiscaceae</taxon>
        <taxon>Hyphodiscus</taxon>
    </lineage>
</organism>
<dbReference type="InterPro" id="IPR030382">
    <property type="entry name" value="MeTrfase_TRM5/TYW2"/>
</dbReference>
<comment type="caution">
    <text evidence="5">The sequence shown here is derived from an EMBL/GenBank/DDBJ whole genome shotgun (WGS) entry which is preliminary data.</text>
</comment>
<sequence length="403" mass="45330">MEETETIPRPSDLELPIKPKRKRKAKDVNPVESAIRAWLATLPAELVESLGLSIERLLDAAPKRWVVYPPMVLLPSGSFGDDHNALTRGLEEEHRNGLWREVVARIGKKEGKGILTHLAANSGIPLNKRDGEETENFLRSPSGLVMLYGDFGPGLISREGRPSREDFERAFWVSTKQNGIIQVWAPRWTMFSRGNVKEKARLLEFHSSQDLRSRKVGKEELVKQVVADMYAGIGYFVFSYMGMGIGRVLGWELNSWSVEGLRRGALANGWSIKVVTVGEEWVDSGERIVIFEEDNKEALARLIHGRPDTLGTVSHVNGGLLPTSEASWKMSLDILGGNGWLHLHENVGVNDVELRRVEIEGMFREWLRGKGDAREVTIEHVEFVKTFAPNVWHCVFDVHISSP</sequence>
<evidence type="ECO:0000256" key="3">
    <source>
        <dbReference type="SAM" id="MobiDB-lite"/>
    </source>
</evidence>
<keyword evidence="2" id="KW-0963">Cytoplasm</keyword>
<protein>
    <recommendedName>
        <fullName evidence="2">tRNA wybutosine-synthesizing protein 2</fullName>
        <shortName evidence="2">tRNA-yW-synthesizing protein 2</shortName>
    </recommendedName>
    <alternativeName>
        <fullName evidence="2">tRNA(Phe) (4-demethylwyosine(37)-C(7)) aminocarboxypropyltransferase</fullName>
    </alternativeName>
</protein>
<accession>A0A9P6VDW7</accession>
<dbReference type="Proteomes" id="UP000785200">
    <property type="component" value="Unassembled WGS sequence"/>
</dbReference>
<dbReference type="EMBL" id="VNKQ01000017">
    <property type="protein sequence ID" value="KAG0645768.1"/>
    <property type="molecule type" value="Genomic_DNA"/>
</dbReference>
<dbReference type="GO" id="GO:0030488">
    <property type="term" value="P:tRNA methylation"/>
    <property type="evidence" value="ECO:0007669"/>
    <property type="project" value="TreeGrafter"/>
</dbReference>
<dbReference type="PANTHER" id="PTHR23245:SF25">
    <property type="entry name" value="TRNA WYBUTOSINE-SYNTHESIZING PROTEIN 2 HOMOLOG"/>
    <property type="match status" value="1"/>
</dbReference>
<proteinExistence type="inferred from homology"/>
<evidence type="ECO:0000256" key="1">
    <source>
        <dbReference type="ARBA" id="ARBA00049400"/>
    </source>
</evidence>
<evidence type="ECO:0000259" key="4">
    <source>
        <dbReference type="PROSITE" id="PS51684"/>
    </source>
</evidence>
<comment type="similarity">
    <text evidence="2">Belongs to the class I-like SAM-binding methyltransferase superfamily. TRM5/TYW2 family.</text>
</comment>
<dbReference type="GO" id="GO:0102522">
    <property type="term" value="F:tRNA 4-demethylwyosine alpha-amino-alpha-carboxypropyltransferase activity"/>
    <property type="evidence" value="ECO:0007669"/>
    <property type="project" value="UniProtKB-EC"/>
</dbReference>
<dbReference type="InterPro" id="IPR026274">
    <property type="entry name" value="tRNA_wybutosine_synth_prot_2"/>
</dbReference>
<dbReference type="InterPro" id="IPR029063">
    <property type="entry name" value="SAM-dependent_MTases_sf"/>
</dbReference>
<comment type="function">
    <text evidence="2">S-adenosyl-L-methionine-dependent transferase that acts as a component of the wybutosine biosynthesis pathway. Wybutosine is a hyper modified guanosine with a tricyclic base found at the 3'-position adjacent to the anticodon of eukaryotic phenylalanine tRNA. Catalyzes the transfer of the alpha-amino-alpha-carboxypropyl (acp) group from S-adenosyl-L-methionine to the C-7 position of 4-demethylwyosine (imG-14) to produce wybutosine-86.</text>
</comment>
<dbReference type="Gene3D" id="3.40.50.150">
    <property type="entry name" value="Vaccinia Virus protein VP39"/>
    <property type="match status" value="1"/>
</dbReference>
<keyword evidence="6" id="KW-1185">Reference proteome</keyword>
<evidence type="ECO:0000313" key="6">
    <source>
        <dbReference type="Proteomes" id="UP000785200"/>
    </source>
</evidence>
<comment type="subcellular location">
    <subcellularLocation>
        <location evidence="2">Cytoplasm</location>
    </subcellularLocation>
</comment>
<name>A0A9P6VDW7_9HELO</name>
<dbReference type="PIRSF" id="PIRSF038972">
    <property type="entry name" value="Trm12"/>
    <property type="match status" value="1"/>
</dbReference>